<dbReference type="Pfam" id="PF00085">
    <property type="entry name" value="Thioredoxin"/>
    <property type="match status" value="1"/>
</dbReference>
<evidence type="ECO:0000313" key="2">
    <source>
        <dbReference type="EMBL" id="ARF11011.1"/>
    </source>
</evidence>
<sequence>MNKIILYYANWCGHCEEFLPEWKKLISYIENKKLPIECEHYEESNIPKNISDEIEGFPTIIIIKEGKKSSYTKERTKEAILKEFGINIEQDSKTEGNKDDNITITLFHWKDCMPCKMFIGTDENPGEWQKFKDKIDQEIKKGNHKIMYREYERSSIPTKYKDDIVSFPTLLIEQNDKKPLKYTESRKADKIYDFLISLTSQSGGFDNMYYKYKYQKYKSLYKKIKNKSNNK</sequence>
<protein>
    <submittedName>
        <fullName evidence="2">Thioredoxin</fullName>
    </submittedName>
</protein>
<dbReference type="InterPro" id="IPR013766">
    <property type="entry name" value="Thioredoxin_domain"/>
</dbReference>
<dbReference type="InterPro" id="IPR017937">
    <property type="entry name" value="Thioredoxin_CS"/>
</dbReference>
<dbReference type="GO" id="GO:0034976">
    <property type="term" value="P:response to endoplasmic reticulum stress"/>
    <property type="evidence" value="ECO:0007669"/>
    <property type="project" value="TreeGrafter"/>
</dbReference>
<reference evidence="2" key="1">
    <citation type="journal article" date="2017" name="Science">
        <title>Giant viruses with an expanded complement of translation system components.</title>
        <authorList>
            <person name="Schulz F."/>
            <person name="Yutin N."/>
            <person name="Ivanova N.N."/>
            <person name="Ortega D.R."/>
            <person name="Lee T.K."/>
            <person name="Vierheilig J."/>
            <person name="Daims H."/>
            <person name="Horn M."/>
            <person name="Wagner M."/>
            <person name="Jensen G.J."/>
            <person name="Kyrpides N.C."/>
            <person name="Koonin E.V."/>
            <person name="Woyke T."/>
        </authorList>
    </citation>
    <scope>NUCLEOTIDE SEQUENCE</scope>
    <source>
        <strain evidence="2">HKV1</strain>
    </source>
</reference>
<dbReference type="Gene3D" id="3.40.30.10">
    <property type="entry name" value="Glutaredoxin"/>
    <property type="match status" value="2"/>
</dbReference>
<dbReference type="EMBL" id="KY684105">
    <property type="protein sequence ID" value="ARF11011.1"/>
    <property type="molecule type" value="Genomic_DNA"/>
</dbReference>
<gene>
    <name evidence="2" type="ORF">Hokovirus_3_284</name>
</gene>
<dbReference type="SUPFAM" id="SSF52833">
    <property type="entry name" value="Thioredoxin-like"/>
    <property type="match status" value="2"/>
</dbReference>
<dbReference type="PROSITE" id="PS00194">
    <property type="entry name" value="THIOREDOXIN_1"/>
    <property type="match status" value="1"/>
</dbReference>
<dbReference type="PANTHER" id="PTHR45815:SF3">
    <property type="entry name" value="PROTEIN DISULFIDE-ISOMERASE A6"/>
    <property type="match status" value="1"/>
</dbReference>
<organism evidence="2">
    <name type="scientific">Hokovirus HKV1</name>
    <dbReference type="NCBI Taxonomy" id="1977638"/>
    <lineage>
        <taxon>Viruses</taxon>
        <taxon>Varidnaviria</taxon>
        <taxon>Bamfordvirae</taxon>
        <taxon>Nucleocytoviricota</taxon>
        <taxon>Megaviricetes</taxon>
        <taxon>Imitervirales</taxon>
        <taxon>Mimiviridae</taxon>
        <taxon>Klosneuvirinae</taxon>
        <taxon>Hokovirus</taxon>
    </lineage>
</organism>
<dbReference type="InterPro" id="IPR036249">
    <property type="entry name" value="Thioredoxin-like_sf"/>
</dbReference>
<feature type="domain" description="Thioredoxin" evidence="1">
    <location>
        <begin position="4"/>
        <end position="82"/>
    </location>
</feature>
<proteinExistence type="predicted"/>
<dbReference type="PANTHER" id="PTHR45815">
    <property type="entry name" value="PROTEIN DISULFIDE-ISOMERASE A6"/>
    <property type="match status" value="1"/>
</dbReference>
<evidence type="ECO:0000259" key="1">
    <source>
        <dbReference type="Pfam" id="PF00085"/>
    </source>
</evidence>
<accession>A0A1V0SH72</accession>
<name>A0A1V0SH72_9VIRU</name>
<dbReference type="GO" id="GO:0015035">
    <property type="term" value="F:protein-disulfide reductase activity"/>
    <property type="evidence" value="ECO:0007669"/>
    <property type="project" value="TreeGrafter"/>
</dbReference>